<keyword evidence="1" id="KW-0472">Membrane</keyword>
<dbReference type="Proteomes" id="UP000624244">
    <property type="component" value="Unassembled WGS sequence"/>
</dbReference>
<accession>A0A8H6DVN7</accession>
<protein>
    <submittedName>
        <fullName evidence="2">Uncharacterized protein</fullName>
    </submittedName>
</protein>
<dbReference type="EMBL" id="WNKQ01000008">
    <property type="protein sequence ID" value="KAF5849632.1"/>
    <property type="molecule type" value="Genomic_DNA"/>
</dbReference>
<sequence>MTLRKFLHKDTTSLSTCLITFFNAMFSAMTGSPDVATEVSLSERLNGRLMNRTLLLQHIVFCFPHLVILLQSSDPYLKDFRQLPQSSYCGLLNLILLLLCFACITLFLKFFDRRSTCTKFRLQSHRLLLEPFDCLSTVLIVFELLFDTF</sequence>
<keyword evidence="1" id="KW-0812">Transmembrane</keyword>
<evidence type="ECO:0000256" key="1">
    <source>
        <dbReference type="SAM" id="Phobius"/>
    </source>
</evidence>
<feature type="transmembrane region" description="Helical" evidence="1">
    <location>
        <begin position="54"/>
        <end position="71"/>
    </location>
</feature>
<evidence type="ECO:0000313" key="3">
    <source>
        <dbReference type="Proteomes" id="UP000624244"/>
    </source>
</evidence>
<gene>
    <name evidence="2" type="ORF">GGP41_005025</name>
</gene>
<evidence type="ECO:0000313" key="2">
    <source>
        <dbReference type="EMBL" id="KAF5849632.1"/>
    </source>
</evidence>
<keyword evidence="1" id="KW-1133">Transmembrane helix</keyword>
<name>A0A8H6DVN7_COCSA</name>
<proteinExistence type="predicted"/>
<reference evidence="2" key="1">
    <citation type="submission" date="2019-11" db="EMBL/GenBank/DDBJ databases">
        <title>Bipolaris sorokiniana Genome sequencing.</title>
        <authorList>
            <person name="Wang H."/>
        </authorList>
    </citation>
    <scope>NUCLEOTIDE SEQUENCE</scope>
</reference>
<feature type="transmembrane region" description="Helical" evidence="1">
    <location>
        <begin position="91"/>
        <end position="111"/>
    </location>
</feature>
<dbReference type="AlphaFoldDB" id="A0A8H6DVN7"/>
<organism evidence="2 3">
    <name type="scientific">Cochliobolus sativus</name>
    <name type="common">Common root rot and spot blotch fungus</name>
    <name type="synonym">Bipolaris sorokiniana</name>
    <dbReference type="NCBI Taxonomy" id="45130"/>
    <lineage>
        <taxon>Eukaryota</taxon>
        <taxon>Fungi</taxon>
        <taxon>Dikarya</taxon>
        <taxon>Ascomycota</taxon>
        <taxon>Pezizomycotina</taxon>
        <taxon>Dothideomycetes</taxon>
        <taxon>Pleosporomycetidae</taxon>
        <taxon>Pleosporales</taxon>
        <taxon>Pleosporineae</taxon>
        <taxon>Pleosporaceae</taxon>
        <taxon>Bipolaris</taxon>
    </lineage>
</organism>
<comment type="caution">
    <text evidence="2">The sequence shown here is derived from an EMBL/GenBank/DDBJ whole genome shotgun (WGS) entry which is preliminary data.</text>
</comment>